<gene>
    <name evidence="2" type="ORF">ACFQDP_14745</name>
</gene>
<reference evidence="3" key="1">
    <citation type="journal article" date="2019" name="Int. J. Syst. Evol. Microbiol.">
        <title>The Global Catalogue of Microorganisms (GCM) 10K type strain sequencing project: providing services to taxonomists for standard genome sequencing and annotation.</title>
        <authorList>
            <consortium name="The Broad Institute Genomics Platform"/>
            <consortium name="The Broad Institute Genome Sequencing Center for Infectious Disease"/>
            <person name="Wu L."/>
            <person name="Ma J."/>
        </authorList>
    </citation>
    <scope>NUCLEOTIDE SEQUENCE [LARGE SCALE GENOMIC DNA]</scope>
    <source>
        <strain evidence="3">CCUG 36916</strain>
    </source>
</reference>
<name>A0ABW1WTQ0_9HYPH</name>
<accession>A0ABW1WTQ0</accession>
<dbReference type="Proteomes" id="UP001596237">
    <property type="component" value="Unassembled WGS sequence"/>
</dbReference>
<dbReference type="Pfam" id="PF14022">
    <property type="entry name" value="DUF4238"/>
    <property type="match status" value="1"/>
</dbReference>
<organism evidence="2 3">
    <name type="scientific">Methylorubrum zatmanii</name>
    <dbReference type="NCBI Taxonomy" id="29429"/>
    <lineage>
        <taxon>Bacteria</taxon>
        <taxon>Pseudomonadati</taxon>
        <taxon>Pseudomonadota</taxon>
        <taxon>Alphaproteobacteria</taxon>
        <taxon>Hyphomicrobiales</taxon>
        <taxon>Methylobacteriaceae</taxon>
        <taxon>Methylorubrum</taxon>
    </lineage>
</organism>
<evidence type="ECO:0000313" key="2">
    <source>
        <dbReference type="EMBL" id="MFC6390580.1"/>
    </source>
</evidence>
<proteinExistence type="predicted"/>
<comment type="caution">
    <text evidence="2">The sequence shown here is derived from an EMBL/GenBank/DDBJ whole genome shotgun (WGS) entry which is preliminary data.</text>
</comment>
<protein>
    <submittedName>
        <fullName evidence="2">DUF4238 domain-containing protein</fullName>
    </submittedName>
</protein>
<sequence>MSALMSESAPDQPPRTRHGKAKRHHYVPEMILRRFAGPDLHLWSFDKRHPGYGIERKPIARLFREWDLYTSVDAAGGRDRSAETRLSVMESRASPVLDRIVAEARQGRLATVSNADREALADILVAQIRRSPDAFNSITAKWDFDAFIADRLAEWEAAGRSVEDADRADLLSGRFVAQTRRNLLAQTVVEPLLRVSAGVLRRGFIVGMLTKPNRSFLVGSALLARFNGRITQRNGFLDPTMEAWMPIARDVAICSYGERGNERIMEVEDAGLRKINGLLSRQSTVVASASRELVVAYTRRLHRAPLEGAVSPSA</sequence>
<evidence type="ECO:0000256" key="1">
    <source>
        <dbReference type="SAM" id="MobiDB-lite"/>
    </source>
</evidence>
<feature type="region of interest" description="Disordered" evidence="1">
    <location>
        <begin position="1"/>
        <end position="23"/>
    </location>
</feature>
<keyword evidence="3" id="KW-1185">Reference proteome</keyword>
<dbReference type="InterPro" id="IPR025332">
    <property type="entry name" value="DUF4238"/>
</dbReference>
<dbReference type="EMBL" id="JBHSTT010000048">
    <property type="protein sequence ID" value="MFC6390580.1"/>
    <property type="molecule type" value="Genomic_DNA"/>
</dbReference>
<evidence type="ECO:0000313" key="3">
    <source>
        <dbReference type="Proteomes" id="UP001596237"/>
    </source>
</evidence>
<dbReference type="RefSeq" id="WP_244413494.1">
    <property type="nucleotide sequence ID" value="NZ_JBHSTT010000048.1"/>
</dbReference>